<dbReference type="EMBL" id="VKLS01000116">
    <property type="protein sequence ID" value="TSB41587.1"/>
    <property type="molecule type" value="Genomic_DNA"/>
</dbReference>
<dbReference type="OrthoDB" id="4275274at2"/>
<comment type="caution">
    <text evidence="1">The sequence shown here is derived from an EMBL/GenBank/DDBJ whole genome shotgun (WGS) entry which is preliminary data.</text>
</comment>
<gene>
    <name evidence="1" type="ORF">FNZ23_12270</name>
</gene>
<sequence length="94" mass="10709">MALRSNLADAVSNRLLLPAWFATVLGPAPPARDTERWLECATRVLLYRLTYHVDDQVLALGPCPDPEDEHQHQWWEELTTGHCGWGSWGTVRRS</sequence>
<reference evidence="1 2" key="1">
    <citation type="submission" date="2019-07" db="EMBL/GenBank/DDBJ databases">
        <title>Draft genome for Streptomyces benahoarensis MZ03-48.</title>
        <authorList>
            <person name="Gonzalez-Pimentel J.L."/>
        </authorList>
    </citation>
    <scope>NUCLEOTIDE SEQUENCE [LARGE SCALE GENOMIC DNA]</scope>
    <source>
        <strain evidence="1 2">MZ03-48</strain>
    </source>
</reference>
<protein>
    <submittedName>
        <fullName evidence="1">Uncharacterized protein</fullName>
    </submittedName>
</protein>
<name>A0A553ZJM4_9ACTN</name>
<keyword evidence="2" id="KW-1185">Reference proteome</keyword>
<dbReference type="AlphaFoldDB" id="A0A553ZJM4"/>
<evidence type="ECO:0000313" key="2">
    <source>
        <dbReference type="Proteomes" id="UP000320888"/>
    </source>
</evidence>
<dbReference type="Proteomes" id="UP000320888">
    <property type="component" value="Unassembled WGS sequence"/>
</dbReference>
<proteinExistence type="predicted"/>
<evidence type="ECO:0000313" key="1">
    <source>
        <dbReference type="EMBL" id="TSB41587.1"/>
    </source>
</evidence>
<accession>A0A553ZJM4</accession>
<organism evidence="1 2">
    <name type="scientific">Streptomyces benahoarensis</name>
    <dbReference type="NCBI Taxonomy" id="2595054"/>
    <lineage>
        <taxon>Bacteria</taxon>
        <taxon>Bacillati</taxon>
        <taxon>Actinomycetota</taxon>
        <taxon>Actinomycetes</taxon>
        <taxon>Kitasatosporales</taxon>
        <taxon>Streptomycetaceae</taxon>
        <taxon>Streptomyces</taxon>
    </lineage>
</organism>